<dbReference type="AlphaFoldDB" id="A0A2M8KRF5"/>
<reference evidence="3" key="1">
    <citation type="submission" date="2017-09" db="EMBL/GenBank/DDBJ databases">
        <title>Depth-based differentiation of microbial function through sediment-hosted aquifers and enrichment of novel symbionts in the deep terrestrial subsurface.</title>
        <authorList>
            <person name="Probst A.J."/>
            <person name="Ladd B."/>
            <person name="Jarett J.K."/>
            <person name="Geller-Mcgrath D.E."/>
            <person name="Sieber C.M.K."/>
            <person name="Emerson J.B."/>
            <person name="Anantharaman K."/>
            <person name="Thomas B.C."/>
            <person name="Malmstrom R."/>
            <person name="Stieglmeier M."/>
            <person name="Klingl A."/>
            <person name="Woyke T."/>
            <person name="Ryan C.M."/>
            <person name="Banfield J.F."/>
        </authorList>
    </citation>
    <scope>NUCLEOTIDE SEQUENCE [LARGE SCALE GENOMIC DNA]</scope>
</reference>
<dbReference type="Proteomes" id="UP000229554">
    <property type="component" value="Unassembled WGS sequence"/>
</dbReference>
<evidence type="ECO:0000313" key="2">
    <source>
        <dbReference type="EMBL" id="PJE62483.1"/>
    </source>
</evidence>
<gene>
    <name evidence="2" type="ORF">COU88_04805</name>
</gene>
<dbReference type="Pfam" id="PF01609">
    <property type="entry name" value="DDE_Tnp_1"/>
    <property type="match status" value="1"/>
</dbReference>
<name>A0A2M8KRF5_9BACT</name>
<dbReference type="InterPro" id="IPR047654">
    <property type="entry name" value="IS1634_transpos"/>
</dbReference>
<dbReference type="GO" id="GO:0003677">
    <property type="term" value="F:DNA binding"/>
    <property type="evidence" value="ECO:0007669"/>
    <property type="project" value="InterPro"/>
</dbReference>
<feature type="domain" description="Transposase IS4-like" evidence="1">
    <location>
        <begin position="163"/>
        <end position="447"/>
    </location>
</feature>
<dbReference type="GO" id="GO:0006313">
    <property type="term" value="P:DNA transposition"/>
    <property type="evidence" value="ECO:0007669"/>
    <property type="project" value="InterPro"/>
</dbReference>
<evidence type="ECO:0000313" key="3">
    <source>
        <dbReference type="Proteomes" id="UP000229554"/>
    </source>
</evidence>
<protein>
    <submittedName>
        <fullName evidence="2">IS1634 family transposase</fullName>
    </submittedName>
</protein>
<comment type="caution">
    <text evidence="2">The sequence shown here is derived from an EMBL/GenBank/DDBJ whole genome shotgun (WGS) entry which is preliminary data.</text>
</comment>
<dbReference type="SUPFAM" id="SSF53098">
    <property type="entry name" value="Ribonuclease H-like"/>
    <property type="match status" value="1"/>
</dbReference>
<accession>A0A2M8KRF5</accession>
<sequence length="500" mass="57274">MFIRKVKTKSGAIAVQVARRNAGRDMVLKHLGSAHSKRELDRFIQLAQQHIRAGQQSLFDDTVPLLDIVALHSSSVFLYETLSHCYNFLNFDQLDDSIFKQLVIVRLIEPASKLDTIRILSELGVNTPSNTGIHRCLQRVIAKNYRDQICKLCFQTVQPQSLSLLLYDVTTLYFEIQKEDEFRKPGLSKERRLEPQIVIGLLVDRTGFPLELHEFEGNTAETKTIVPVITQFCQKHHLTTTQMTITADAGMLSANNLKELEAAGFYFIVGSRLSKTPYQITEHTKSHPDEQLTDGQIFETTHSFGYKKEDKIKRRVIYQYKEKRAQLDLNNIEKQVAKAQRVVSGSTPVKKVTFLEIKGQIKKLNQKLIDEHRLRAGIKGYVTNLPTVQEDHKQGVPPQEIINAYHQLFQVEKSFRMSKSDLKARPIFHHKLDAIKARLTIVFTALSIARHIERKTSLSTKKFIQKLRVIQTPTVRINGKVMQIQPEIGKDVENLISLLF</sequence>
<organism evidence="2 3">
    <name type="scientific">Candidatus Roizmanbacteria bacterium CG10_big_fil_rev_8_21_14_0_10_39_6</name>
    <dbReference type="NCBI Taxonomy" id="1974853"/>
    <lineage>
        <taxon>Bacteria</taxon>
        <taxon>Candidatus Roizmaniibacteriota</taxon>
    </lineage>
</organism>
<dbReference type="NCBIfam" id="NF033559">
    <property type="entry name" value="transpos_IS1634"/>
    <property type="match status" value="1"/>
</dbReference>
<proteinExistence type="predicted"/>
<dbReference type="InterPro" id="IPR002559">
    <property type="entry name" value="Transposase_11"/>
</dbReference>
<dbReference type="InterPro" id="IPR012337">
    <property type="entry name" value="RNaseH-like_sf"/>
</dbReference>
<evidence type="ECO:0000259" key="1">
    <source>
        <dbReference type="Pfam" id="PF01609"/>
    </source>
</evidence>
<dbReference type="EMBL" id="PFED01000196">
    <property type="protein sequence ID" value="PJE62483.1"/>
    <property type="molecule type" value="Genomic_DNA"/>
</dbReference>
<dbReference type="GO" id="GO:0004803">
    <property type="term" value="F:transposase activity"/>
    <property type="evidence" value="ECO:0007669"/>
    <property type="project" value="InterPro"/>
</dbReference>